<protein>
    <submittedName>
        <fullName evidence="1">Uncharacterized protein</fullName>
    </submittedName>
</protein>
<evidence type="ECO:0000313" key="2">
    <source>
        <dbReference type="Proteomes" id="UP000792457"/>
    </source>
</evidence>
<dbReference type="EMBL" id="KZ308431">
    <property type="protein sequence ID" value="KAG8229473.1"/>
    <property type="molecule type" value="Genomic_DNA"/>
</dbReference>
<dbReference type="AlphaFoldDB" id="A0A8K0P1W6"/>
<keyword evidence="2" id="KW-1185">Reference proteome</keyword>
<accession>A0A8K0P1W6</accession>
<dbReference type="Proteomes" id="UP000792457">
    <property type="component" value="Unassembled WGS sequence"/>
</dbReference>
<reference evidence="1" key="2">
    <citation type="submission" date="2017-10" db="EMBL/GenBank/DDBJ databases">
        <title>Ladona fulva Genome sequencing and assembly.</title>
        <authorList>
            <person name="Murali S."/>
            <person name="Richards S."/>
            <person name="Bandaranaike D."/>
            <person name="Bellair M."/>
            <person name="Blankenburg K."/>
            <person name="Chao H."/>
            <person name="Dinh H."/>
            <person name="Doddapaneni H."/>
            <person name="Dugan-Rocha S."/>
            <person name="Elkadiri S."/>
            <person name="Gnanaolivu R."/>
            <person name="Hernandez B."/>
            <person name="Skinner E."/>
            <person name="Javaid M."/>
            <person name="Lee S."/>
            <person name="Li M."/>
            <person name="Ming W."/>
            <person name="Munidasa M."/>
            <person name="Muniz J."/>
            <person name="Nguyen L."/>
            <person name="Hughes D."/>
            <person name="Osuji N."/>
            <person name="Pu L.-L."/>
            <person name="Puazo M."/>
            <person name="Qu C."/>
            <person name="Quiroz J."/>
            <person name="Raj R."/>
            <person name="Weissenberger G."/>
            <person name="Xin Y."/>
            <person name="Zou X."/>
            <person name="Han Y."/>
            <person name="Worley K."/>
            <person name="Muzny D."/>
            <person name="Gibbs R."/>
        </authorList>
    </citation>
    <scope>NUCLEOTIDE SEQUENCE</scope>
    <source>
        <strain evidence="1">Sampled in the wild</strain>
    </source>
</reference>
<gene>
    <name evidence="1" type="ORF">J437_LFUL010354</name>
</gene>
<proteinExistence type="predicted"/>
<evidence type="ECO:0000313" key="1">
    <source>
        <dbReference type="EMBL" id="KAG8229473.1"/>
    </source>
</evidence>
<sequence length="89" mass="9782">MPNSTQSSKLHGGILCLCMDQQHSYEESRYITETMVSNCMSRTVQSTTTVQASNLDNSHLLQKVSPSSQSCVACPKTARKMKIVTSKPT</sequence>
<reference evidence="1" key="1">
    <citation type="submission" date="2013-04" db="EMBL/GenBank/DDBJ databases">
        <authorList>
            <person name="Qu J."/>
            <person name="Murali S.C."/>
            <person name="Bandaranaike D."/>
            <person name="Bellair M."/>
            <person name="Blankenburg K."/>
            <person name="Chao H."/>
            <person name="Dinh H."/>
            <person name="Doddapaneni H."/>
            <person name="Downs B."/>
            <person name="Dugan-Rocha S."/>
            <person name="Elkadiri S."/>
            <person name="Gnanaolivu R.D."/>
            <person name="Hernandez B."/>
            <person name="Javaid M."/>
            <person name="Jayaseelan J.C."/>
            <person name="Lee S."/>
            <person name="Li M."/>
            <person name="Ming W."/>
            <person name="Munidasa M."/>
            <person name="Muniz J."/>
            <person name="Nguyen L."/>
            <person name="Ongeri F."/>
            <person name="Osuji N."/>
            <person name="Pu L.-L."/>
            <person name="Puazo M."/>
            <person name="Qu C."/>
            <person name="Quiroz J."/>
            <person name="Raj R."/>
            <person name="Weissenberger G."/>
            <person name="Xin Y."/>
            <person name="Zou X."/>
            <person name="Han Y."/>
            <person name="Richards S."/>
            <person name="Worley K."/>
            <person name="Muzny D."/>
            <person name="Gibbs R."/>
        </authorList>
    </citation>
    <scope>NUCLEOTIDE SEQUENCE</scope>
    <source>
        <strain evidence="1">Sampled in the wild</strain>
    </source>
</reference>
<name>A0A8K0P1W6_LADFU</name>
<organism evidence="1 2">
    <name type="scientific">Ladona fulva</name>
    <name type="common">Scarce chaser dragonfly</name>
    <name type="synonym">Libellula fulva</name>
    <dbReference type="NCBI Taxonomy" id="123851"/>
    <lineage>
        <taxon>Eukaryota</taxon>
        <taxon>Metazoa</taxon>
        <taxon>Ecdysozoa</taxon>
        <taxon>Arthropoda</taxon>
        <taxon>Hexapoda</taxon>
        <taxon>Insecta</taxon>
        <taxon>Pterygota</taxon>
        <taxon>Palaeoptera</taxon>
        <taxon>Odonata</taxon>
        <taxon>Epiprocta</taxon>
        <taxon>Anisoptera</taxon>
        <taxon>Libelluloidea</taxon>
        <taxon>Libellulidae</taxon>
        <taxon>Ladona</taxon>
    </lineage>
</organism>
<comment type="caution">
    <text evidence="1">The sequence shown here is derived from an EMBL/GenBank/DDBJ whole genome shotgun (WGS) entry which is preliminary data.</text>
</comment>